<dbReference type="GO" id="GO:0015385">
    <property type="term" value="F:sodium:proton antiporter activity"/>
    <property type="evidence" value="ECO:0007669"/>
    <property type="project" value="TreeGrafter"/>
</dbReference>
<dbReference type="InterPro" id="IPR005133">
    <property type="entry name" value="PhaG_MnhG_YufB"/>
</dbReference>
<dbReference type="NCBIfam" id="TIGR01300">
    <property type="entry name" value="CPA3_mnhG_phaG"/>
    <property type="match status" value="1"/>
</dbReference>
<evidence type="ECO:0000313" key="3">
    <source>
        <dbReference type="EMBL" id="KAA1251209.1"/>
    </source>
</evidence>
<dbReference type="PANTHER" id="PTHR34703">
    <property type="entry name" value="ANTIPORTER SUBUNIT MNHG2-RELATED"/>
    <property type="match status" value="1"/>
</dbReference>
<dbReference type="NCBIfam" id="NF009314">
    <property type="entry name" value="PRK12674.1-2"/>
    <property type="match status" value="1"/>
</dbReference>
<organism evidence="3 4">
    <name type="scientific">Mycobacterium simiae</name>
    <name type="common">Mycobacterium habana</name>
    <dbReference type="NCBI Taxonomy" id="1784"/>
    <lineage>
        <taxon>Bacteria</taxon>
        <taxon>Bacillati</taxon>
        <taxon>Actinomycetota</taxon>
        <taxon>Actinomycetes</taxon>
        <taxon>Mycobacteriales</taxon>
        <taxon>Mycobacteriaceae</taxon>
        <taxon>Mycobacterium</taxon>
        <taxon>Mycobacterium simiae complex</taxon>
    </lineage>
</organism>
<dbReference type="PANTHER" id="PTHR34703:SF1">
    <property type="entry name" value="ANTIPORTER SUBUNIT MNHG2-RELATED"/>
    <property type="match status" value="1"/>
</dbReference>
<evidence type="ECO:0000256" key="2">
    <source>
        <dbReference type="SAM" id="Phobius"/>
    </source>
</evidence>
<keyword evidence="4" id="KW-1185">Reference proteome</keyword>
<dbReference type="Pfam" id="PF03334">
    <property type="entry name" value="PhaG_MnhG_YufB"/>
    <property type="match status" value="1"/>
</dbReference>
<evidence type="ECO:0000256" key="1">
    <source>
        <dbReference type="ARBA" id="ARBA00008404"/>
    </source>
</evidence>
<dbReference type="Proteomes" id="UP000324701">
    <property type="component" value="Unassembled WGS sequence"/>
</dbReference>
<dbReference type="OrthoDB" id="3214257at2"/>
<feature type="transmembrane region" description="Helical" evidence="2">
    <location>
        <begin position="65"/>
        <end position="83"/>
    </location>
</feature>
<protein>
    <submittedName>
        <fullName evidence="3">Monovalent cation/H(+) antiporter subunit G</fullName>
    </submittedName>
</protein>
<comment type="caution">
    <text evidence="3">The sequence shown here is derived from an EMBL/GenBank/DDBJ whole genome shotgun (WGS) entry which is preliminary data.</text>
</comment>
<name>A0A5B1BVL9_MYCSI</name>
<keyword evidence="2" id="KW-0472">Membrane</keyword>
<dbReference type="AlphaFoldDB" id="A0A5B1BVL9"/>
<reference evidence="3 4" key="1">
    <citation type="submission" date="2019-09" db="EMBL/GenBank/DDBJ databases">
        <title>Report of infection by Mycobacterium simiae a patient suffering from pulmonary tuberculosis.</title>
        <authorList>
            <person name="Mohanty P.S."/>
            <person name="Bansal A.K."/>
            <person name="Singh H."/>
            <person name="Sharma S."/>
            <person name="Patil S.A."/>
            <person name="Upadhaya P."/>
            <person name="Singh P.K."/>
            <person name="Kumar D."/>
            <person name="Kumar S."/>
            <person name="Singh R.K."/>
            <person name="Chaudhary B."/>
        </authorList>
    </citation>
    <scope>NUCLEOTIDE SEQUENCE [LARGE SCALE GENOMIC DNA]</scope>
    <source>
        <strain evidence="3 4">JAL-560-SIM</strain>
    </source>
</reference>
<dbReference type="RefSeq" id="WP_149653008.1">
    <property type="nucleotide sequence ID" value="NZ_VTZN01000020.1"/>
</dbReference>
<dbReference type="EMBL" id="VTZN01000020">
    <property type="protein sequence ID" value="KAA1251209.1"/>
    <property type="molecule type" value="Genomic_DNA"/>
</dbReference>
<gene>
    <name evidence="3" type="ORF">F0Q45_05665</name>
</gene>
<keyword evidence="2" id="KW-1133">Transmembrane helix</keyword>
<feature type="transmembrane region" description="Helical" evidence="2">
    <location>
        <begin position="12"/>
        <end position="31"/>
    </location>
</feature>
<keyword evidence="2" id="KW-0812">Transmembrane</keyword>
<comment type="similarity">
    <text evidence="1">Belongs to the CPA3 antiporters (TC 2.A.63) subunit G family.</text>
</comment>
<accession>A0A5B1BVL9</accession>
<evidence type="ECO:0000313" key="4">
    <source>
        <dbReference type="Proteomes" id="UP000324701"/>
    </source>
</evidence>
<proteinExistence type="inferred from homology"/>
<sequence length="124" mass="12911">MSVFLDVVSGVLLLAGSALALTAAIGVIRFTDTLARMHSATKPQVAGLLLALAGASLQLRDNSDVGMLIVTGVFAVITAPVIAHRVGRLAYREQELADRLVTDELEADAAVTQRGLGARDAQDS</sequence>